<dbReference type="GO" id="GO:0005737">
    <property type="term" value="C:cytoplasm"/>
    <property type="evidence" value="ECO:0007669"/>
    <property type="project" value="TreeGrafter"/>
</dbReference>
<gene>
    <name evidence="3" type="ORF">MMOR_09380</name>
</gene>
<evidence type="ECO:0000313" key="3">
    <source>
        <dbReference type="EMBL" id="BBX00002.1"/>
    </source>
</evidence>
<dbReference type="SUPFAM" id="SSF51430">
    <property type="entry name" value="NAD(P)-linked oxidoreductase"/>
    <property type="match status" value="1"/>
</dbReference>
<feature type="domain" description="NADP-dependent oxidoreductase" evidence="2">
    <location>
        <begin position="18"/>
        <end position="282"/>
    </location>
</feature>
<keyword evidence="4" id="KW-1185">Reference proteome</keyword>
<protein>
    <submittedName>
        <fullName evidence="3">Oxidoreductase</fullName>
    </submittedName>
</protein>
<dbReference type="PANTHER" id="PTHR43625:SF40">
    <property type="entry name" value="ALDO-KETO REDUCTASE YAKC [NADP(+)]"/>
    <property type="match status" value="1"/>
</dbReference>
<name>A0AAD1M4B1_9MYCO</name>
<sequence length="286" mass="30779">MAESVQTFPLGSFNVGRVGFGAMQLPGPGVFGPPRDHDQAIAVLRRAIELGINHIDTSQFYGPNVANELIREALHPYPADLALVSKVGAKRGPAGEWLPAQQPDELRAGIEENLATLEIDRLAAVNLRIHDEDGDQSHPGPVNRELFDRQLTAMIKARDEGLIGGIGLSSITLEHLRIALDRTDIVCVQNAYNLVDRASQPVLDACVEHGIAFVPFFPLGSAFTADNPVLGHPDVKREAEKLGRTPAQIALAWTLSVAPNVLLIPGTSSVAHLEENTAVRDITVSL</sequence>
<dbReference type="InterPro" id="IPR036812">
    <property type="entry name" value="NAD(P)_OxRdtase_dom_sf"/>
</dbReference>
<proteinExistence type="predicted"/>
<dbReference type="Pfam" id="PF00248">
    <property type="entry name" value="Aldo_ket_red"/>
    <property type="match status" value="1"/>
</dbReference>
<evidence type="ECO:0000259" key="2">
    <source>
        <dbReference type="Pfam" id="PF00248"/>
    </source>
</evidence>
<dbReference type="KEGG" id="mmor:MMOR_09380"/>
<dbReference type="PANTHER" id="PTHR43625">
    <property type="entry name" value="AFLATOXIN B1 ALDEHYDE REDUCTASE"/>
    <property type="match status" value="1"/>
</dbReference>
<reference evidence="3 4" key="1">
    <citation type="journal article" date="2019" name="Emerg. Microbes Infect.">
        <title>Comprehensive subspecies identification of 175 nontuberculous mycobacteria species based on 7547 genomic profiles.</title>
        <authorList>
            <person name="Matsumoto Y."/>
            <person name="Kinjo T."/>
            <person name="Motooka D."/>
            <person name="Nabeya D."/>
            <person name="Jung N."/>
            <person name="Uechi K."/>
            <person name="Horii T."/>
            <person name="Iida T."/>
            <person name="Fujita J."/>
            <person name="Nakamura S."/>
        </authorList>
    </citation>
    <scope>NUCLEOTIDE SEQUENCE [LARGE SCALE GENOMIC DNA]</scope>
    <source>
        <strain evidence="3 4">JCM 6375</strain>
    </source>
</reference>
<evidence type="ECO:0000256" key="1">
    <source>
        <dbReference type="ARBA" id="ARBA00023002"/>
    </source>
</evidence>
<dbReference type="Gene3D" id="3.20.20.100">
    <property type="entry name" value="NADP-dependent oxidoreductase domain"/>
    <property type="match status" value="1"/>
</dbReference>
<evidence type="ECO:0000313" key="4">
    <source>
        <dbReference type="Proteomes" id="UP000466681"/>
    </source>
</evidence>
<dbReference type="CDD" id="cd19088">
    <property type="entry name" value="AKR_AKR13B1"/>
    <property type="match status" value="1"/>
</dbReference>
<dbReference type="PRINTS" id="PR00069">
    <property type="entry name" value="ALDKETRDTASE"/>
</dbReference>
<dbReference type="GO" id="GO:0016491">
    <property type="term" value="F:oxidoreductase activity"/>
    <property type="evidence" value="ECO:0007669"/>
    <property type="project" value="UniProtKB-KW"/>
</dbReference>
<dbReference type="Proteomes" id="UP000466681">
    <property type="component" value="Chromosome"/>
</dbReference>
<keyword evidence="1" id="KW-0560">Oxidoreductase</keyword>
<dbReference type="AlphaFoldDB" id="A0AAD1M4B1"/>
<dbReference type="EMBL" id="AP022560">
    <property type="protein sequence ID" value="BBX00002.1"/>
    <property type="molecule type" value="Genomic_DNA"/>
</dbReference>
<organism evidence="3 4">
    <name type="scientific">Mycolicibacterium moriokaense</name>
    <dbReference type="NCBI Taxonomy" id="39691"/>
    <lineage>
        <taxon>Bacteria</taxon>
        <taxon>Bacillati</taxon>
        <taxon>Actinomycetota</taxon>
        <taxon>Actinomycetes</taxon>
        <taxon>Mycobacteriales</taxon>
        <taxon>Mycobacteriaceae</taxon>
        <taxon>Mycolicibacterium</taxon>
    </lineage>
</organism>
<accession>A0AAD1M4B1</accession>
<dbReference type="InterPro" id="IPR050791">
    <property type="entry name" value="Aldo-Keto_reductase"/>
</dbReference>
<dbReference type="NCBIfam" id="NF007695">
    <property type="entry name" value="PRK10376.1"/>
    <property type="match status" value="1"/>
</dbReference>
<dbReference type="InterPro" id="IPR020471">
    <property type="entry name" value="AKR"/>
</dbReference>
<dbReference type="InterPro" id="IPR023210">
    <property type="entry name" value="NADP_OxRdtase_dom"/>
</dbReference>